<dbReference type="Pfam" id="PF01699">
    <property type="entry name" value="Na_Ca_ex"/>
    <property type="match status" value="1"/>
</dbReference>
<feature type="domain" description="Sodium/calcium exchanger membrane region" evidence="6">
    <location>
        <begin position="114"/>
        <end position="248"/>
    </location>
</feature>
<dbReference type="HOGENOM" id="CLU_072251_0_0_2"/>
<comment type="subcellular location">
    <subcellularLocation>
        <location evidence="1">Membrane</location>
        <topology evidence="1">Multi-pass membrane protein</topology>
    </subcellularLocation>
</comment>
<protein>
    <submittedName>
        <fullName evidence="7">Conserved within P. aerophilum part 2, authentic frameshift</fullName>
    </submittedName>
</protein>
<dbReference type="GO" id="GO:0055085">
    <property type="term" value="P:transmembrane transport"/>
    <property type="evidence" value="ECO:0007669"/>
    <property type="project" value="InterPro"/>
</dbReference>
<keyword evidence="4 5" id="KW-0472">Membrane</keyword>
<feature type="transmembrane region" description="Helical" evidence="5">
    <location>
        <begin position="231"/>
        <end position="249"/>
    </location>
</feature>
<evidence type="ECO:0000259" key="6">
    <source>
        <dbReference type="Pfam" id="PF01699"/>
    </source>
</evidence>
<reference evidence="7 8" key="1">
    <citation type="journal article" date="2002" name="Proc. Natl. Acad. Sci. U.S.A.">
        <title>Genome sequence of the hyperthermophilic crenarchaeon Pyrobaculum aerophilum.</title>
        <authorList>
            <person name="Fitz-Gibbon S.T."/>
            <person name="Ladner H."/>
            <person name="Kim U.J."/>
            <person name="Stetter K.O."/>
            <person name="Simon M.I."/>
            <person name="Miller J.H."/>
        </authorList>
    </citation>
    <scope>NUCLEOTIDE SEQUENCE [LARGE SCALE GENOMIC DNA]</scope>
    <source>
        <strain evidence="8">ATCC 51768 / DSM 7523 / JCM 9630 / CIP 104966 / NBRC 100827 / IM2</strain>
    </source>
</reference>
<feature type="transmembrane region" description="Helical" evidence="5">
    <location>
        <begin position="71"/>
        <end position="92"/>
    </location>
</feature>
<feature type="transmembrane region" description="Helical" evidence="5">
    <location>
        <begin position="144"/>
        <end position="167"/>
    </location>
</feature>
<evidence type="ECO:0000313" key="8">
    <source>
        <dbReference type="Proteomes" id="UP000002439"/>
    </source>
</evidence>
<evidence type="ECO:0000256" key="1">
    <source>
        <dbReference type="ARBA" id="ARBA00004141"/>
    </source>
</evidence>
<evidence type="ECO:0000256" key="5">
    <source>
        <dbReference type="SAM" id="Phobius"/>
    </source>
</evidence>
<dbReference type="PATRIC" id="fig|178306.9.peg.953"/>
<dbReference type="EMBL" id="AE009441">
    <property type="protein sequence ID" value="AAL63379.1"/>
    <property type="molecule type" value="Genomic_DNA"/>
</dbReference>
<dbReference type="Gene3D" id="1.20.1420.30">
    <property type="entry name" value="NCX, central ion-binding region"/>
    <property type="match status" value="1"/>
</dbReference>
<dbReference type="InterPro" id="IPR004837">
    <property type="entry name" value="NaCa_Exmemb"/>
</dbReference>
<evidence type="ECO:0000256" key="3">
    <source>
        <dbReference type="ARBA" id="ARBA00022989"/>
    </source>
</evidence>
<dbReference type="STRING" id="178306.PAE1290"/>
<feature type="transmembrane region" description="Helical" evidence="5">
    <location>
        <begin position="12"/>
        <end position="34"/>
    </location>
</feature>
<evidence type="ECO:0000256" key="2">
    <source>
        <dbReference type="ARBA" id="ARBA00022692"/>
    </source>
</evidence>
<gene>
    <name evidence="7" type="ordered locus">PAE1290</name>
</gene>
<feature type="transmembrane region" description="Helical" evidence="5">
    <location>
        <begin position="46"/>
        <end position="65"/>
    </location>
</feature>
<organism evidence="7 8">
    <name type="scientific">Pyrobaculum aerophilum (strain ATCC 51768 / DSM 7523 / JCM 9630 / CIP 104966 / NBRC 100827 / IM2)</name>
    <dbReference type="NCBI Taxonomy" id="178306"/>
    <lineage>
        <taxon>Archaea</taxon>
        <taxon>Thermoproteota</taxon>
        <taxon>Thermoprotei</taxon>
        <taxon>Thermoproteales</taxon>
        <taxon>Thermoproteaceae</taxon>
        <taxon>Pyrobaculum</taxon>
    </lineage>
</organism>
<dbReference type="InterPro" id="IPR044880">
    <property type="entry name" value="NCX_ion-bd_dom_sf"/>
</dbReference>
<dbReference type="AlphaFoldDB" id="Q8ZXG9"/>
<keyword evidence="3 5" id="KW-1133">Transmembrane helix</keyword>
<proteinExistence type="predicted"/>
<name>Q8ZXG9_PYRAE</name>
<dbReference type="FunCoup" id="Q8ZXG9">
    <property type="interactions" value="2"/>
</dbReference>
<accession>Q8ZXG9</accession>
<evidence type="ECO:0000313" key="7">
    <source>
        <dbReference type="EMBL" id="AAL63379.1"/>
    </source>
</evidence>
<evidence type="ECO:0000256" key="4">
    <source>
        <dbReference type="ARBA" id="ARBA00023136"/>
    </source>
</evidence>
<keyword evidence="2 5" id="KW-0812">Transmembrane</keyword>
<dbReference type="KEGG" id="pai:PAE1290"/>
<keyword evidence="8" id="KW-1185">Reference proteome</keyword>
<dbReference type="InParanoid" id="Q8ZXG9"/>
<dbReference type="GO" id="GO:0016020">
    <property type="term" value="C:membrane"/>
    <property type="evidence" value="ECO:0007669"/>
    <property type="project" value="UniProtKB-SubCell"/>
</dbReference>
<sequence>MKSLGDLLLLSHLWPLRFFYPLIIISSIAGWVAGKRTHILPRVNRNVAVPLIVFTLPLLPIIFLHPEKYEIFGRIYEVVLIIIYIFYTRYMLKKEKIEAPLYKLLLKNPILQPFISVICLAFGAELLVNGIVELRSMLSVDKTALTVIIVPIATVVPESVVGLIFLFKGRDSEGVSAVIGEKALYDTIFPGIALTAGIYSLEISALLAIILSIIVSIIEIAFIMKFRYFGLSAPVGFLAYLFYLYNFYWI</sequence>
<dbReference type="eggNOG" id="arCOG02881">
    <property type="taxonomic scope" value="Archaea"/>
</dbReference>
<dbReference type="EnsemblBacteria" id="AAL63379">
    <property type="protein sequence ID" value="AAL63379"/>
    <property type="gene ID" value="PAE1290"/>
</dbReference>
<feature type="transmembrane region" description="Helical" evidence="5">
    <location>
        <begin position="113"/>
        <end position="132"/>
    </location>
</feature>
<dbReference type="Proteomes" id="UP000002439">
    <property type="component" value="Chromosome"/>
</dbReference>